<dbReference type="PRINTS" id="PR00081">
    <property type="entry name" value="GDHRDH"/>
</dbReference>
<organism evidence="3 4">
    <name type="scientific">Chryseomicrobium palamuruense</name>
    <dbReference type="NCBI Taxonomy" id="682973"/>
    <lineage>
        <taxon>Bacteria</taxon>
        <taxon>Bacillati</taxon>
        <taxon>Bacillota</taxon>
        <taxon>Bacilli</taxon>
        <taxon>Bacillales</taxon>
        <taxon>Caryophanaceae</taxon>
        <taxon>Chryseomicrobium</taxon>
    </lineage>
</organism>
<evidence type="ECO:0000313" key="3">
    <source>
        <dbReference type="EMBL" id="MFC4354482.1"/>
    </source>
</evidence>
<dbReference type="PANTHER" id="PTHR43639:SF1">
    <property type="entry name" value="SHORT-CHAIN DEHYDROGENASE_REDUCTASE FAMILY PROTEIN"/>
    <property type="match status" value="1"/>
</dbReference>
<keyword evidence="2 3" id="KW-0560">Oxidoreductase</keyword>
<dbReference type="EC" id="1.1.1.-" evidence="3"/>
<dbReference type="GO" id="GO:0016491">
    <property type="term" value="F:oxidoreductase activity"/>
    <property type="evidence" value="ECO:0007669"/>
    <property type="project" value="UniProtKB-KW"/>
</dbReference>
<proteinExistence type="inferred from homology"/>
<dbReference type="PANTHER" id="PTHR43639">
    <property type="entry name" value="OXIDOREDUCTASE, SHORT-CHAIN DEHYDROGENASE/REDUCTASE FAMILY (AFU_ORTHOLOGUE AFUA_5G02870)"/>
    <property type="match status" value="1"/>
</dbReference>
<protein>
    <submittedName>
        <fullName evidence="3">SDR family NAD(P)-dependent oxidoreductase</fullName>
        <ecNumber evidence="3">1.1.1.-</ecNumber>
    </submittedName>
</protein>
<sequence length="241" mass="26991">MEKNKFVLVTGGTGAIGSAIVELLAASGYSVYIHYVHSESKAIELVDRLTTQYPAQWFSAHQFRLETLTKEDLSFIFELSSVVFAHGTTVYKEFGETSFEERHSLFNQYMEGPYLILKLVENQLRGGSVVYIGSIFGHLGASWEAWYSTMKAGQIGMMKSLAKEWATYPIRVNMVSPGLIYSNIHQHLSEEDITLTISEIPIQRAGLPEEVAFAVRFLLSEDSRYITGQAIFVDGGWNLLG</sequence>
<dbReference type="Gene3D" id="3.40.50.720">
    <property type="entry name" value="NAD(P)-binding Rossmann-like Domain"/>
    <property type="match status" value="1"/>
</dbReference>
<name>A0ABV8UT61_9BACL</name>
<accession>A0ABV8UT61</accession>
<dbReference type="InterPro" id="IPR036291">
    <property type="entry name" value="NAD(P)-bd_dom_sf"/>
</dbReference>
<reference evidence="4" key="1">
    <citation type="journal article" date="2019" name="Int. J. Syst. Evol. Microbiol.">
        <title>The Global Catalogue of Microorganisms (GCM) 10K type strain sequencing project: providing services to taxonomists for standard genome sequencing and annotation.</title>
        <authorList>
            <consortium name="The Broad Institute Genomics Platform"/>
            <consortium name="The Broad Institute Genome Sequencing Center for Infectious Disease"/>
            <person name="Wu L."/>
            <person name="Ma J."/>
        </authorList>
    </citation>
    <scope>NUCLEOTIDE SEQUENCE [LARGE SCALE GENOMIC DNA]</scope>
    <source>
        <strain evidence="4">CCUG 50353</strain>
    </source>
</reference>
<gene>
    <name evidence="3" type="ORF">ACFO0S_05240</name>
</gene>
<dbReference type="Pfam" id="PF13561">
    <property type="entry name" value="adh_short_C2"/>
    <property type="match status" value="1"/>
</dbReference>
<comment type="similarity">
    <text evidence="1">Belongs to the short-chain dehydrogenases/reductases (SDR) family.</text>
</comment>
<dbReference type="EMBL" id="JBHSEF010000011">
    <property type="protein sequence ID" value="MFC4354482.1"/>
    <property type="molecule type" value="Genomic_DNA"/>
</dbReference>
<evidence type="ECO:0000256" key="2">
    <source>
        <dbReference type="ARBA" id="ARBA00023002"/>
    </source>
</evidence>
<dbReference type="InterPro" id="IPR002347">
    <property type="entry name" value="SDR_fam"/>
</dbReference>
<dbReference type="Proteomes" id="UP001595733">
    <property type="component" value="Unassembled WGS sequence"/>
</dbReference>
<keyword evidence="4" id="KW-1185">Reference proteome</keyword>
<dbReference type="SUPFAM" id="SSF51735">
    <property type="entry name" value="NAD(P)-binding Rossmann-fold domains"/>
    <property type="match status" value="1"/>
</dbReference>
<dbReference type="CDD" id="cd05233">
    <property type="entry name" value="SDR_c"/>
    <property type="match status" value="1"/>
</dbReference>
<comment type="caution">
    <text evidence="3">The sequence shown here is derived from an EMBL/GenBank/DDBJ whole genome shotgun (WGS) entry which is preliminary data.</text>
</comment>
<evidence type="ECO:0000256" key="1">
    <source>
        <dbReference type="ARBA" id="ARBA00006484"/>
    </source>
</evidence>
<evidence type="ECO:0000313" key="4">
    <source>
        <dbReference type="Proteomes" id="UP001595733"/>
    </source>
</evidence>
<dbReference type="RefSeq" id="WP_378140761.1">
    <property type="nucleotide sequence ID" value="NZ_JBHSEF010000011.1"/>
</dbReference>